<feature type="non-terminal residue" evidence="4">
    <location>
        <position position="1"/>
    </location>
</feature>
<dbReference type="PROSITE" id="PS51375">
    <property type="entry name" value="PPR"/>
    <property type="match status" value="3"/>
</dbReference>
<keyword evidence="1" id="KW-0677">Repeat</keyword>
<evidence type="ECO:0000256" key="1">
    <source>
        <dbReference type="ARBA" id="ARBA00022737"/>
    </source>
</evidence>
<dbReference type="Pfam" id="PF17177">
    <property type="entry name" value="PPR_long"/>
    <property type="match status" value="1"/>
</dbReference>
<name>A0A8K0K9Q1_LADFU</name>
<gene>
    <name evidence="4" type="ORF">J437_LFUL010455</name>
</gene>
<dbReference type="EMBL" id="KZ308534">
    <property type="protein sequence ID" value="KAG8231129.1"/>
    <property type="molecule type" value="Genomic_DNA"/>
</dbReference>
<dbReference type="InterPro" id="IPR002885">
    <property type="entry name" value="PPR_rpt"/>
</dbReference>
<dbReference type="InterPro" id="IPR011990">
    <property type="entry name" value="TPR-like_helical_dom_sf"/>
</dbReference>
<accession>A0A8K0K9Q1</accession>
<evidence type="ECO:0000256" key="2">
    <source>
        <dbReference type="PROSITE-ProRule" id="PRU00708"/>
    </source>
</evidence>
<dbReference type="OrthoDB" id="185373at2759"/>
<feature type="domain" description="PROP1-like PPR" evidence="3">
    <location>
        <begin position="28"/>
        <end position="185"/>
    </location>
</feature>
<reference evidence="4" key="2">
    <citation type="submission" date="2017-10" db="EMBL/GenBank/DDBJ databases">
        <title>Ladona fulva Genome sequencing and assembly.</title>
        <authorList>
            <person name="Murali S."/>
            <person name="Richards S."/>
            <person name="Bandaranaike D."/>
            <person name="Bellair M."/>
            <person name="Blankenburg K."/>
            <person name="Chao H."/>
            <person name="Dinh H."/>
            <person name="Doddapaneni H."/>
            <person name="Dugan-Rocha S."/>
            <person name="Elkadiri S."/>
            <person name="Gnanaolivu R."/>
            <person name="Hernandez B."/>
            <person name="Skinner E."/>
            <person name="Javaid M."/>
            <person name="Lee S."/>
            <person name="Li M."/>
            <person name="Ming W."/>
            <person name="Munidasa M."/>
            <person name="Muniz J."/>
            <person name="Nguyen L."/>
            <person name="Hughes D."/>
            <person name="Osuji N."/>
            <person name="Pu L.-L."/>
            <person name="Puazo M."/>
            <person name="Qu C."/>
            <person name="Quiroz J."/>
            <person name="Raj R."/>
            <person name="Weissenberger G."/>
            <person name="Xin Y."/>
            <person name="Zou X."/>
            <person name="Han Y."/>
            <person name="Worley K."/>
            <person name="Muzny D."/>
            <person name="Gibbs R."/>
        </authorList>
    </citation>
    <scope>NUCLEOTIDE SEQUENCE</scope>
    <source>
        <strain evidence="4">Sampled in the wild</strain>
    </source>
</reference>
<feature type="repeat" description="PPR" evidence="2">
    <location>
        <begin position="96"/>
        <end position="130"/>
    </location>
</feature>
<dbReference type="Proteomes" id="UP000792457">
    <property type="component" value="Unassembled WGS sequence"/>
</dbReference>
<comment type="caution">
    <text evidence="4">The sequence shown here is derived from an EMBL/GenBank/DDBJ whole genome shotgun (WGS) entry which is preliminary data.</text>
</comment>
<feature type="repeat" description="PPR" evidence="2">
    <location>
        <begin position="22"/>
        <end position="56"/>
    </location>
</feature>
<protein>
    <recommendedName>
        <fullName evidence="3">PROP1-like PPR domain-containing protein</fullName>
    </recommendedName>
</protein>
<dbReference type="AlphaFoldDB" id="A0A8K0K9Q1"/>
<organism evidence="4 5">
    <name type="scientific">Ladona fulva</name>
    <name type="common">Scarce chaser dragonfly</name>
    <name type="synonym">Libellula fulva</name>
    <dbReference type="NCBI Taxonomy" id="123851"/>
    <lineage>
        <taxon>Eukaryota</taxon>
        <taxon>Metazoa</taxon>
        <taxon>Ecdysozoa</taxon>
        <taxon>Arthropoda</taxon>
        <taxon>Hexapoda</taxon>
        <taxon>Insecta</taxon>
        <taxon>Pterygota</taxon>
        <taxon>Palaeoptera</taxon>
        <taxon>Odonata</taxon>
        <taxon>Epiprocta</taxon>
        <taxon>Anisoptera</taxon>
        <taxon>Libelluloidea</taxon>
        <taxon>Libellulidae</taxon>
        <taxon>Ladona</taxon>
    </lineage>
</organism>
<dbReference type="Gene3D" id="1.25.40.10">
    <property type="entry name" value="Tetratricopeptide repeat domain"/>
    <property type="match status" value="1"/>
</dbReference>
<evidence type="ECO:0000313" key="4">
    <source>
        <dbReference type="EMBL" id="KAG8231129.1"/>
    </source>
</evidence>
<dbReference type="PANTHER" id="PTHR47447:SF17">
    <property type="entry name" value="OS12G0638900 PROTEIN"/>
    <property type="match status" value="1"/>
</dbReference>
<keyword evidence="5" id="KW-1185">Reference proteome</keyword>
<feature type="repeat" description="PPR" evidence="2">
    <location>
        <begin position="131"/>
        <end position="167"/>
    </location>
</feature>
<dbReference type="InterPro" id="IPR033443">
    <property type="entry name" value="PROP1-like_PPR_dom"/>
</dbReference>
<evidence type="ECO:0000313" key="5">
    <source>
        <dbReference type="Proteomes" id="UP000792457"/>
    </source>
</evidence>
<sequence length="331" mass="36657">MYGQVLSEALGILDNGNISKPTAYLYGLLIRSCGKFGYTKKAYKLYNEMKKRGIKPRASVYTSLFNACSNSPWKEDGLSRASQLMESLESSGYEPNIINYNAMIKAFGRCGDLEVSFRLVDQMISKGIAPDSSTFAFLLQACASDKESGFRHAILVWEKMISKGIKPSLHTYNLLLRCCKDCESGEGVDIRALSSWNYSLLPKRDNPISISAKEEIITINSGNIENIINPDANGESKGNQTINEATITPKDVSQEKSVKEYDRDMVTKIVSDRKKADGSKILVSSSNYLVVATSPKDRLQCLGGCDGFLKHMAQHSIKPDIKTFTQLIEVI</sequence>
<dbReference type="PANTHER" id="PTHR47447">
    <property type="entry name" value="OS03G0856100 PROTEIN"/>
    <property type="match status" value="1"/>
</dbReference>
<evidence type="ECO:0000259" key="3">
    <source>
        <dbReference type="Pfam" id="PF17177"/>
    </source>
</evidence>
<proteinExistence type="predicted"/>
<reference evidence="4" key="1">
    <citation type="submission" date="2013-04" db="EMBL/GenBank/DDBJ databases">
        <authorList>
            <person name="Qu J."/>
            <person name="Murali S.C."/>
            <person name="Bandaranaike D."/>
            <person name="Bellair M."/>
            <person name="Blankenburg K."/>
            <person name="Chao H."/>
            <person name="Dinh H."/>
            <person name="Doddapaneni H."/>
            <person name="Downs B."/>
            <person name="Dugan-Rocha S."/>
            <person name="Elkadiri S."/>
            <person name="Gnanaolivu R.D."/>
            <person name="Hernandez B."/>
            <person name="Javaid M."/>
            <person name="Jayaseelan J.C."/>
            <person name="Lee S."/>
            <person name="Li M."/>
            <person name="Ming W."/>
            <person name="Munidasa M."/>
            <person name="Muniz J."/>
            <person name="Nguyen L."/>
            <person name="Ongeri F."/>
            <person name="Osuji N."/>
            <person name="Pu L.-L."/>
            <person name="Puazo M."/>
            <person name="Qu C."/>
            <person name="Quiroz J."/>
            <person name="Raj R."/>
            <person name="Weissenberger G."/>
            <person name="Xin Y."/>
            <person name="Zou X."/>
            <person name="Han Y."/>
            <person name="Richards S."/>
            <person name="Worley K."/>
            <person name="Muzny D."/>
            <person name="Gibbs R."/>
        </authorList>
    </citation>
    <scope>NUCLEOTIDE SEQUENCE</scope>
    <source>
        <strain evidence="4">Sampled in the wild</strain>
    </source>
</reference>
<dbReference type="NCBIfam" id="TIGR00756">
    <property type="entry name" value="PPR"/>
    <property type="match status" value="2"/>
</dbReference>